<feature type="disulfide bond" evidence="2">
    <location>
        <begin position="338"/>
        <end position="355"/>
    </location>
</feature>
<feature type="domain" description="P-type" evidence="5">
    <location>
        <begin position="313"/>
        <end position="359"/>
    </location>
</feature>
<feature type="region of interest" description="Disordered" evidence="3">
    <location>
        <begin position="466"/>
        <end position="494"/>
    </location>
</feature>
<keyword evidence="4" id="KW-1133">Transmembrane helix</keyword>
<dbReference type="InterPro" id="IPR044913">
    <property type="entry name" value="P_trefoil_dom_sf"/>
</dbReference>
<keyword evidence="1 2" id="KW-1015">Disulfide bond</keyword>
<organism evidence="6 7">
    <name type="scientific">Polarella glacialis</name>
    <name type="common">Dinoflagellate</name>
    <dbReference type="NCBI Taxonomy" id="89957"/>
    <lineage>
        <taxon>Eukaryota</taxon>
        <taxon>Sar</taxon>
        <taxon>Alveolata</taxon>
        <taxon>Dinophyceae</taxon>
        <taxon>Suessiales</taxon>
        <taxon>Suessiaceae</taxon>
        <taxon>Polarella</taxon>
    </lineage>
</organism>
<name>A0A813JI64_POLGL</name>
<keyword evidence="4" id="KW-0812">Transmembrane</keyword>
<dbReference type="InterPro" id="IPR000519">
    <property type="entry name" value="P_trefoil_dom"/>
</dbReference>
<dbReference type="PANTHER" id="PTHR32301:SF6">
    <property type="entry name" value="GOLVESIN-RELATED"/>
    <property type="match status" value="1"/>
</dbReference>
<gene>
    <name evidence="6" type="ORF">PGLA2088_LOCUS21023</name>
</gene>
<evidence type="ECO:0000313" key="7">
    <source>
        <dbReference type="Proteomes" id="UP000626109"/>
    </source>
</evidence>
<feature type="compositionally biased region" description="Low complexity" evidence="3">
    <location>
        <begin position="136"/>
        <end position="152"/>
    </location>
</feature>
<dbReference type="PROSITE" id="PS51448">
    <property type="entry name" value="P_TREFOIL_2"/>
    <property type="match status" value="1"/>
</dbReference>
<accession>A0A813JI64</accession>
<evidence type="ECO:0000313" key="6">
    <source>
        <dbReference type="EMBL" id="CAE8678823.1"/>
    </source>
</evidence>
<dbReference type="SUPFAM" id="SSF57492">
    <property type="entry name" value="Trefoil"/>
    <property type="match status" value="1"/>
</dbReference>
<feature type="region of interest" description="Disordered" evidence="3">
    <location>
        <begin position="132"/>
        <end position="156"/>
    </location>
</feature>
<dbReference type="PROSITE" id="PS51257">
    <property type="entry name" value="PROKAR_LIPOPROTEIN"/>
    <property type="match status" value="1"/>
</dbReference>
<protein>
    <recommendedName>
        <fullName evidence="5">P-type domain-containing protein</fullName>
    </recommendedName>
</protein>
<dbReference type="CDD" id="cd00111">
    <property type="entry name" value="Trefoil"/>
    <property type="match status" value="1"/>
</dbReference>
<proteinExistence type="predicted"/>
<dbReference type="Pfam" id="PF00088">
    <property type="entry name" value="Trefoil"/>
    <property type="match status" value="1"/>
</dbReference>
<feature type="transmembrane region" description="Helical" evidence="4">
    <location>
        <begin position="12"/>
        <end position="30"/>
    </location>
</feature>
<evidence type="ECO:0000256" key="2">
    <source>
        <dbReference type="PROSITE-ProRule" id="PRU00779"/>
    </source>
</evidence>
<evidence type="ECO:0000256" key="3">
    <source>
        <dbReference type="SAM" id="MobiDB-lite"/>
    </source>
</evidence>
<dbReference type="AlphaFoldDB" id="A0A813JI64"/>
<evidence type="ECO:0000259" key="5">
    <source>
        <dbReference type="PROSITE" id="PS51448"/>
    </source>
</evidence>
<comment type="caution">
    <text evidence="6">The sequence shown here is derived from an EMBL/GenBank/DDBJ whole genome shotgun (WGS) entry which is preliminary data.</text>
</comment>
<evidence type="ECO:0000256" key="1">
    <source>
        <dbReference type="ARBA" id="ARBA00023157"/>
    </source>
</evidence>
<dbReference type="EMBL" id="CAJNNW010025715">
    <property type="protein sequence ID" value="CAE8678823.1"/>
    <property type="molecule type" value="Genomic_DNA"/>
</dbReference>
<comment type="caution">
    <text evidence="2">Lacks conserved residue(s) required for the propagation of feature annotation.</text>
</comment>
<feature type="compositionally biased region" description="Basic and acidic residues" evidence="3">
    <location>
        <begin position="476"/>
        <end position="485"/>
    </location>
</feature>
<evidence type="ECO:0000256" key="4">
    <source>
        <dbReference type="SAM" id="Phobius"/>
    </source>
</evidence>
<keyword evidence="4" id="KW-0472">Membrane</keyword>
<dbReference type="Gene3D" id="4.10.110.10">
    <property type="entry name" value="Spasmolytic Protein, domain 1"/>
    <property type="match status" value="1"/>
</dbReference>
<feature type="region of interest" description="Disordered" evidence="3">
    <location>
        <begin position="52"/>
        <end position="80"/>
    </location>
</feature>
<feature type="disulfide bond" evidence="2">
    <location>
        <begin position="328"/>
        <end position="343"/>
    </location>
</feature>
<dbReference type="PANTHER" id="PTHR32301">
    <property type="entry name" value="COUNTIN RECEPTOR CNR3-RELATED"/>
    <property type="match status" value="1"/>
</dbReference>
<sequence>MVLAARSLRLQVLLLVAILGSACSIFAVWWQSALIWPGLSQEDLKQELFLKNNNDNHNNKNNNNYNNNNSNNEPNNNNNNNNDLLIDAVIVAHHNDADTLLHLALPSVFRNVKQLRYVFVVGTPKLCDILRRSPDNNKINNNQINNNSGHNNNHNKKQLSEFQRNRLFVVSEEEFPFNYSGVRAERSLDKYWKHWASKNRARDWHGWTLQQLLKFYVHRALGQGSAYRPSLLPNALISDSDSVWLQATSFLYSENGSRSSHEPPSVWYSVSSLFSGAFSNDAIFGAQAASNLLVGMGAVSNSGVSCVDETSFQTCSMDAGAAQQRVDCGLANPTELQCRQHGCCWAPAPKGGPRCFVNMASKPRIEAVPDDGPSGNHFTAITHHGLFQADVVEALLSQLELQHGKEAWKILSNLRPFLCEYDLYLSWAVQRFPERIALRALPYANSGSEMIRKPWKPQRIPLPVPKLWQPPGIQTRRRDPFKSSEKPAGNPDTSLEQWEVKPINTVPSLAYISFHDDYHPAQKCCVNAVPDASWPCDTCQAVRGAQATEKQRKGMVPQLNQCQESIFPAGNPGILEAGEQAARCRIDRFAQCVNRPRPA</sequence>
<dbReference type="InterPro" id="IPR053259">
    <property type="entry name" value="Golvesin-related_Golgi"/>
</dbReference>
<dbReference type="SMART" id="SM00018">
    <property type="entry name" value="PD"/>
    <property type="match status" value="1"/>
</dbReference>
<reference evidence="6" key="1">
    <citation type="submission" date="2021-02" db="EMBL/GenBank/DDBJ databases">
        <authorList>
            <person name="Dougan E. K."/>
            <person name="Rhodes N."/>
            <person name="Thang M."/>
            <person name="Chan C."/>
        </authorList>
    </citation>
    <scope>NUCLEOTIDE SEQUENCE</scope>
</reference>
<dbReference type="Proteomes" id="UP000626109">
    <property type="component" value="Unassembled WGS sequence"/>
</dbReference>